<name>A0A3N2PJS5_SODAK</name>
<reference evidence="1 2" key="1">
    <citation type="journal article" date="2018" name="Mol. Ecol.">
        <title>The obligate alkalophilic soda-lake fungus Sodiomyces alkalinus has shifted to a protein diet.</title>
        <authorList>
            <person name="Grum-Grzhimaylo A.A."/>
            <person name="Falkoski D.L."/>
            <person name="van den Heuvel J."/>
            <person name="Valero-Jimenez C.A."/>
            <person name="Min B."/>
            <person name="Choi I.G."/>
            <person name="Lipzen A."/>
            <person name="Daum C.G."/>
            <person name="Aanen D.K."/>
            <person name="Tsang A."/>
            <person name="Henrissat B."/>
            <person name="Bilanenko E.N."/>
            <person name="de Vries R.P."/>
            <person name="van Kan J.A.L."/>
            <person name="Grigoriev I.V."/>
            <person name="Debets A.J.M."/>
        </authorList>
    </citation>
    <scope>NUCLEOTIDE SEQUENCE [LARGE SCALE GENOMIC DNA]</scope>
    <source>
        <strain evidence="1 2">F11</strain>
    </source>
</reference>
<sequence>MHRHKGDPPVRTSLAWLDKVTPFALRAPRIDEPRWRVRLTLSAANRSSGSLWDVDRYVRPRRCPGMKDTEWTSKGKLMGGLVRDCSNHGWISGYKVRRQRHLLLVGQRRSVIWSDMEEPSDRSEENETISSSGVDPIFDSASGEVVVVVESLLVQPCSVLFIMLCRTCKLDVDANNSVLCKMISQLHSGPSSLTSLSRLIPSANPLFLHASYL</sequence>
<proteinExistence type="predicted"/>
<evidence type="ECO:0000313" key="1">
    <source>
        <dbReference type="EMBL" id="ROT34680.1"/>
    </source>
</evidence>
<dbReference type="RefSeq" id="XP_028462486.1">
    <property type="nucleotide sequence ID" value="XM_028614622.1"/>
</dbReference>
<dbReference type="Proteomes" id="UP000272025">
    <property type="component" value="Unassembled WGS sequence"/>
</dbReference>
<accession>A0A3N2PJS5</accession>
<keyword evidence="2" id="KW-1185">Reference proteome</keyword>
<dbReference type="GeneID" id="39583100"/>
<gene>
    <name evidence="1" type="ORF">SODALDRAFT_364183</name>
</gene>
<protein>
    <submittedName>
        <fullName evidence="1">Uncharacterized protein</fullName>
    </submittedName>
</protein>
<dbReference type="EMBL" id="ML119066">
    <property type="protein sequence ID" value="ROT34680.1"/>
    <property type="molecule type" value="Genomic_DNA"/>
</dbReference>
<organism evidence="1 2">
    <name type="scientific">Sodiomyces alkalinus (strain CBS 110278 / VKM F-3762 / F11)</name>
    <name type="common">Alkaliphilic filamentous fungus</name>
    <dbReference type="NCBI Taxonomy" id="1314773"/>
    <lineage>
        <taxon>Eukaryota</taxon>
        <taxon>Fungi</taxon>
        <taxon>Dikarya</taxon>
        <taxon>Ascomycota</taxon>
        <taxon>Pezizomycotina</taxon>
        <taxon>Sordariomycetes</taxon>
        <taxon>Hypocreomycetidae</taxon>
        <taxon>Glomerellales</taxon>
        <taxon>Plectosphaerellaceae</taxon>
        <taxon>Sodiomyces</taxon>
    </lineage>
</organism>
<evidence type="ECO:0000313" key="2">
    <source>
        <dbReference type="Proteomes" id="UP000272025"/>
    </source>
</evidence>
<dbReference type="AlphaFoldDB" id="A0A3N2PJS5"/>